<accession>A0A1H4I9M7</accession>
<dbReference type="Proteomes" id="UP000182375">
    <property type="component" value="Unassembled WGS sequence"/>
</dbReference>
<proteinExistence type="predicted"/>
<reference evidence="1 2" key="1">
    <citation type="submission" date="2016-10" db="EMBL/GenBank/DDBJ databases">
        <authorList>
            <person name="de Groot N.N."/>
        </authorList>
    </citation>
    <scope>NUCLEOTIDE SEQUENCE [LARGE SCALE GENOMIC DNA]</scope>
    <source>
        <strain evidence="1 2">DSM 40306</strain>
    </source>
</reference>
<organism evidence="1 2">
    <name type="scientific">Streptomyces misionensis</name>
    <dbReference type="NCBI Taxonomy" id="67331"/>
    <lineage>
        <taxon>Bacteria</taxon>
        <taxon>Bacillati</taxon>
        <taxon>Actinomycetota</taxon>
        <taxon>Actinomycetes</taxon>
        <taxon>Kitasatosporales</taxon>
        <taxon>Streptomycetaceae</taxon>
        <taxon>Streptomyces</taxon>
    </lineage>
</organism>
<evidence type="ECO:0000313" key="1">
    <source>
        <dbReference type="EMBL" id="SEB30620.1"/>
    </source>
</evidence>
<dbReference type="EMBL" id="FNTD01000003">
    <property type="protein sequence ID" value="SEB30620.1"/>
    <property type="molecule type" value="Genomic_DNA"/>
</dbReference>
<evidence type="ECO:0000313" key="2">
    <source>
        <dbReference type="Proteomes" id="UP000182375"/>
    </source>
</evidence>
<protein>
    <submittedName>
        <fullName evidence="1">Uncharacterized protein</fullName>
    </submittedName>
</protein>
<dbReference type="STRING" id="67331.SAMN04490357_0058"/>
<dbReference type="AlphaFoldDB" id="A0A1H4I9M7"/>
<sequence length="79" mass="8684">MVRDILADLEGVVRWGGDDSKPDESLFYIDIASGDESLTRVANKVRTWNYTPGMGPGVVVDPLLPKRRLAAKRVAAQQT</sequence>
<name>A0A1H4I9M7_9ACTN</name>
<gene>
    <name evidence="1" type="ORF">SAMN04490357_0058</name>
</gene>